<feature type="transmembrane region" description="Helical" evidence="1">
    <location>
        <begin position="17"/>
        <end position="36"/>
    </location>
</feature>
<dbReference type="OrthoDB" id="9813621at2"/>
<evidence type="ECO:0000256" key="1">
    <source>
        <dbReference type="SAM" id="Phobius"/>
    </source>
</evidence>
<feature type="transmembrane region" description="Helical" evidence="1">
    <location>
        <begin position="75"/>
        <end position="97"/>
    </location>
</feature>
<dbReference type="STRING" id="440168.SAMN04487974_103310"/>
<evidence type="ECO:0000313" key="3">
    <source>
        <dbReference type="Proteomes" id="UP000199495"/>
    </source>
</evidence>
<sequence>MSEREEYGAERGSQLRLAAWGLAGVLLIMAGVSKILTGMPDWGVLDFVLIGLLLAGPLFGYELAVRRSHKSQYRAGAAVALLATMLLVWINLAVGIIGSEDNLANGMYVAVLAIAASGAYVARFGADGLGRAMMATAGAQALVTVIAIGLEFNAPYREPMELIFINTFFISLWLGSGWLFFQAARDGSVADA</sequence>
<evidence type="ECO:0000313" key="2">
    <source>
        <dbReference type="EMBL" id="SDG51652.1"/>
    </source>
</evidence>
<keyword evidence="1" id="KW-0812">Transmembrane</keyword>
<organism evidence="2 3">
    <name type="scientific">Pelagibacterium luteolum</name>
    <dbReference type="NCBI Taxonomy" id="440168"/>
    <lineage>
        <taxon>Bacteria</taxon>
        <taxon>Pseudomonadati</taxon>
        <taxon>Pseudomonadota</taxon>
        <taxon>Alphaproteobacteria</taxon>
        <taxon>Hyphomicrobiales</taxon>
        <taxon>Devosiaceae</taxon>
        <taxon>Pelagibacterium</taxon>
    </lineage>
</organism>
<accession>A0A1G7UVT1</accession>
<feature type="transmembrane region" description="Helical" evidence="1">
    <location>
        <begin position="162"/>
        <end position="181"/>
    </location>
</feature>
<name>A0A1G7UVT1_9HYPH</name>
<feature type="transmembrane region" description="Helical" evidence="1">
    <location>
        <begin position="103"/>
        <end position="122"/>
    </location>
</feature>
<reference evidence="2 3" key="1">
    <citation type="submission" date="2016-10" db="EMBL/GenBank/DDBJ databases">
        <authorList>
            <person name="de Groot N.N."/>
        </authorList>
    </citation>
    <scope>NUCLEOTIDE SEQUENCE [LARGE SCALE GENOMIC DNA]</scope>
    <source>
        <strain evidence="2 3">CGMCC 1.10267</strain>
    </source>
</reference>
<dbReference type="EMBL" id="FNCS01000003">
    <property type="protein sequence ID" value="SDG51652.1"/>
    <property type="molecule type" value="Genomic_DNA"/>
</dbReference>
<feature type="transmembrane region" description="Helical" evidence="1">
    <location>
        <begin position="42"/>
        <end position="63"/>
    </location>
</feature>
<keyword evidence="1" id="KW-0472">Membrane</keyword>
<gene>
    <name evidence="2" type="ORF">SAMN04487974_103310</name>
</gene>
<dbReference type="RefSeq" id="WP_090594473.1">
    <property type="nucleotide sequence ID" value="NZ_FNCS01000003.1"/>
</dbReference>
<dbReference type="AlphaFoldDB" id="A0A1G7UVT1"/>
<protein>
    <submittedName>
        <fullName evidence="2">Uncharacterized protein</fullName>
    </submittedName>
</protein>
<dbReference type="Proteomes" id="UP000199495">
    <property type="component" value="Unassembled WGS sequence"/>
</dbReference>
<keyword evidence="1" id="KW-1133">Transmembrane helix</keyword>
<keyword evidence="3" id="KW-1185">Reference proteome</keyword>
<proteinExistence type="predicted"/>